<dbReference type="AlphaFoldDB" id="A0A8K0TG16"/>
<evidence type="ECO:0000313" key="2">
    <source>
        <dbReference type="Proteomes" id="UP000813385"/>
    </source>
</evidence>
<reference evidence="1" key="1">
    <citation type="journal article" date="2021" name="Nat. Commun.">
        <title>Genetic determinants of endophytism in the Arabidopsis root mycobiome.</title>
        <authorList>
            <person name="Mesny F."/>
            <person name="Miyauchi S."/>
            <person name="Thiergart T."/>
            <person name="Pickel B."/>
            <person name="Atanasova L."/>
            <person name="Karlsson M."/>
            <person name="Huettel B."/>
            <person name="Barry K.W."/>
            <person name="Haridas S."/>
            <person name="Chen C."/>
            <person name="Bauer D."/>
            <person name="Andreopoulos W."/>
            <person name="Pangilinan J."/>
            <person name="LaButti K."/>
            <person name="Riley R."/>
            <person name="Lipzen A."/>
            <person name="Clum A."/>
            <person name="Drula E."/>
            <person name="Henrissat B."/>
            <person name="Kohler A."/>
            <person name="Grigoriev I.V."/>
            <person name="Martin F.M."/>
            <person name="Hacquard S."/>
        </authorList>
    </citation>
    <scope>NUCLEOTIDE SEQUENCE</scope>
    <source>
        <strain evidence="1">MPI-CAGE-AT-0016</strain>
    </source>
</reference>
<evidence type="ECO:0000313" key="1">
    <source>
        <dbReference type="EMBL" id="KAH7366890.1"/>
    </source>
</evidence>
<dbReference type="Proteomes" id="UP000813385">
    <property type="component" value="Unassembled WGS sequence"/>
</dbReference>
<gene>
    <name evidence="1" type="ORF">B0T11DRAFT_48724</name>
</gene>
<sequence length="264" mass="29433">MLLGRLQLPHLSASVPGGGAPGSPGQVANGVLLWRVFAVLRIPTSHLPCGLRPGTWRHWIAHHLRHPAVCPPSFQSHHGISWLDSAEVRRPIKRVSPGIMLLVPAPAAPVLLLVFFACSASNCHDCIDPFDHHQLHFFPSVPPPRNDGTIQWTWMNGGPELPFLNAPGLRSARLNFPVRHKLQHIRLPLPSAVYILSPPSFTSALSYPVHRLHCQSTSRRRQLQSPTQKSSAVRTRSPYIRFRENLHLSRPSHPTLAHPLHHIT</sequence>
<organism evidence="1 2">
    <name type="scientific">Plectosphaerella cucumerina</name>
    <dbReference type="NCBI Taxonomy" id="40658"/>
    <lineage>
        <taxon>Eukaryota</taxon>
        <taxon>Fungi</taxon>
        <taxon>Dikarya</taxon>
        <taxon>Ascomycota</taxon>
        <taxon>Pezizomycotina</taxon>
        <taxon>Sordariomycetes</taxon>
        <taxon>Hypocreomycetidae</taxon>
        <taxon>Glomerellales</taxon>
        <taxon>Plectosphaerellaceae</taxon>
        <taxon>Plectosphaerella</taxon>
    </lineage>
</organism>
<accession>A0A8K0TG16</accession>
<dbReference type="EMBL" id="JAGPXD010000002">
    <property type="protein sequence ID" value="KAH7366890.1"/>
    <property type="molecule type" value="Genomic_DNA"/>
</dbReference>
<comment type="caution">
    <text evidence="1">The sequence shown here is derived from an EMBL/GenBank/DDBJ whole genome shotgun (WGS) entry which is preliminary data.</text>
</comment>
<protein>
    <submittedName>
        <fullName evidence="1">Uncharacterized protein</fullName>
    </submittedName>
</protein>
<keyword evidence="2" id="KW-1185">Reference proteome</keyword>
<name>A0A8K0TG16_9PEZI</name>
<proteinExistence type="predicted"/>